<dbReference type="Gene3D" id="3.40.710.10">
    <property type="entry name" value="DD-peptidase/beta-lactamase superfamily"/>
    <property type="match status" value="1"/>
</dbReference>
<evidence type="ECO:0000256" key="3">
    <source>
        <dbReference type="ARBA" id="ARBA00012865"/>
    </source>
</evidence>
<evidence type="ECO:0000313" key="5">
    <source>
        <dbReference type="EMBL" id="WDF66768.1"/>
    </source>
</evidence>
<accession>A0ABY7WAV3</accession>
<dbReference type="EMBL" id="CP117880">
    <property type="protein sequence ID" value="WDF66768.1"/>
    <property type="molecule type" value="Genomic_DNA"/>
</dbReference>
<gene>
    <name evidence="5" type="ORF">PQ465_10680</name>
</gene>
<dbReference type="PANTHER" id="PTHR35333">
    <property type="entry name" value="BETA-LACTAMASE"/>
    <property type="match status" value="1"/>
</dbReference>
<evidence type="ECO:0000256" key="2">
    <source>
        <dbReference type="ARBA" id="ARBA00009009"/>
    </source>
</evidence>
<keyword evidence="5" id="KW-0378">Hydrolase</keyword>
<comment type="similarity">
    <text evidence="2">Belongs to the class-A beta-lactamase family.</text>
</comment>
<comment type="catalytic activity">
    <reaction evidence="1">
        <text>a beta-lactam + H2O = a substituted beta-amino acid</text>
        <dbReference type="Rhea" id="RHEA:20401"/>
        <dbReference type="ChEBI" id="CHEBI:15377"/>
        <dbReference type="ChEBI" id="CHEBI:35627"/>
        <dbReference type="ChEBI" id="CHEBI:140347"/>
        <dbReference type="EC" id="3.5.2.6"/>
    </reaction>
</comment>
<feature type="domain" description="Beta-lactamase class A catalytic" evidence="4">
    <location>
        <begin position="43"/>
        <end position="258"/>
    </location>
</feature>
<proteinExistence type="inferred from homology"/>
<name>A0ABY7WAV3_9SPHI</name>
<reference evidence="5 6" key="1">
    <citation type="submission" date="2023-02" db="EMBL/GenBank/DDBJ databases">
        <title>Genome sequence of Sphingobacterium sp. KACC 22765.</title>
        <authorList>
            <person name="Kim S."/>
            <person name="Heo J."/>
            <person name="Kwon S.-W."/>
        </authorList>
    </citation>
    <scope>NUCLEOTIDE SEQUENCE [LARGE SCALE GENOMIC DNA]</scope>
    <source>
        <strain evidence="5 6">KACC 22765</strain>
    </source>
</reference>
<dbReference type="GO" id="GO:0016787">
    <property type="term" value="F:hydrolase activity"/>
    <property type="evidence" value="ECO:0007669"/>
    <property type="project" value="UniProtKB-KW"/>
</dbReference>
<dbReference type="SUPFAM" id="SSF56601">
    <property type="entry name" value="beta-lactamase/transpeptidase-like"/>
    <property type="match status" value="1"/>
</dbReference>
<dbReference type="RefSeq" id="WP_274265508.1">
    <property type="nucleotide sequence ID" value="NZ_CP117880.1"/>
</dbReference>
<dbReference type="Pfam" id="PF13354">
    <property type="entry name" value="Beta-lactamase2"/>
    <property type="match status" value="1"/>
</dbReference>
<dbReference type="Proteomes" id="UP001221558">
    <property type="component" value="Chromosome"/>
</dbReference>
<evidence type="ECO:0000259" key="4">
    <source>
        <dbReference type="Pfam" id="PF13354"/>
    </source>
</evidence>
<evidence type="ECO:0000313" key="6">
    <source>
        <dbReference type="Proteomes" id="UP001221558"/>
    </source>
</evidence>
<sequence>MRYWITTCFALLVGFHAGYSQKIDRKLENLLQREVANFGGDIGIYVQHFKKNKVASISADTIFPTASIVKVPILVGVFQQINQGKLQLKNTFSYDSARNYGGSGLMQFYKDKSPTDLSTLVSLMLTYSDNVASIWCQELAGGGATINPLMDSLGLTNTKVNSRTAGREALWKKYGWGQTTPREIALLLTKIRQQELFDARMSDKMYRFLKNQFYNERSLAQFPATIATASKTGSIDDARGEVVFVHAPSGDFVFSVLTKGNKDQRWTPDNEAEVLTRRIANLLWNYFEPKHPFTPYAPIR</sequence>
<dbReference type="InterPro" id="IPR045155">
    <property type="entry name" value="Beta-lactam_cat"/>
</dbReference>
<dbReference type="EC" id="3.5.2.6" evidence="3"/>
<dbReference type="PANTHER" id="PTHR35333:SF3">
    <property type="entry name" value="BETA-LACTAMASE-TYPE TRANSPEPTIDASE FOLD CONTAINING PROTEIN"/>
    <property type="match status" value="1"/>
</dbReference>
<evidence type="ECO:0000256" key="1">
    <source>
        <dbReference type="ARBA" id="ARBA00001526"/>
    </source>
</evidence>
<keyword evidence="6" id="KW-1185">Reference proteome</keyword>
<dbReference type="InterPro" id="IPR000871">
    <property type="entry name" value="Beta-lactam_class-A"/>
</dbReference>
<dbReference type="InterPro" id="IPR012338">
    <property type="entry name" value="Beta-lactam/transpept-like"/>
</dbReference>
<protein>
    <recommendedName>
        <fullName evidence="3">beta-lactamase</fullName>
        <ecNumber evidence="3">3.5.2.6</ecNumber>
    </recommendedName>
</protein>
<organism evidence="5 6">
    <name type="scientific">Sphingobacterium oryzagri</name>
    <dbReference type="NCBI Taxonomy" id="3025669"/>
    <lineage>
        <taxon>Bacteria</taxon>
        <taxon>Pseudomonadati</taxon>
        <taxon>Bacteroidota</taxon>
        <taxon>Sphingobacteriia</taxon>
        <taxon>Sphingobacteriales</taxon>
        <taxon>Sphingobacteriaceae</taxon>
        <taxon>Sphingobacterium</taxon>
    </lineage>
</organism>